<protein>
    <submittedName>
        <fullName evidence="9">Fibroblast growth factor binding protein 1b</fullName>
    </submittedName>
</protein>
<dbReference type="InterPro" id="IPR010510">
    <property type="entry name" value="FGF1-bd"/>
</dbReference>
<dbReference type="Pfam" id="PF06473">
    <property type="entry name" value="FGF-BP1"/>
    <property type="match status" value="1"/>
</dbReference>
<keyword evidence="4 8" id="KW-0732">Signal</keyword>
<evidence type="ECO:0000256" key="1">
    <source>
        <dbReference type="ARBA" id="ARBA00004613"/>
    </source>
</evidence>
<evidence type="ECO:0000313" key="9">
    <source>
        <dbReference type="Ensembl" id="ENSCLMP00005027157.1"/>
    </source>
</evidence>
<evidence type="ECO:0000256" key="8">
    <source>
        <dbReference type="SAM" id="SignalP"/>
    </source>
</evidence>
<reference evidence="9" key="2">
    <citation type="submission" date="2025-09" db="UniProtKB">
        <authorList>
            <consortium name="Ensembl"/>
        </authorList>
    </citation>
    <scope>IDENTIFICATION</scope>
</reference>
<feature type="chain" id="PRO_5034197045" evidence="8">
    <location>
        <begin position="27"/>
        <end position="196"/>
    </location>
</feature>
<feature type="signal peptide" evidence="8">
    <location>
        <begin position="1"/>
        <end position="26"/>
    </location>
</feature>
<accession>A0A8C2ZGT3</accession>
<reference evidence="9" key="1">
    <citation type="submission" date="2025-08" db="UniProtKB">
        <authorList>
            <consortium name="Ensembl"/>
        </authorList>
    </citation>
    <scope>IDENTIFICATION</scope>
</reference>
<keyword evidence="6" id="KW-0340">Growth factor binding</keyword>
<dbReference type="AlphaFoldDB" id="A0A8C2ZGT3"/>
<sequence>MLLLNTSAAWLLLLAFLGQQLSLSCGARDKHRAAEDHSVTPAPGRGQRSAGKPAASARGKFSIADKMRCTWSSASVGDTVRLSVKCVEREARVTGGVNELLCHYDAKPQSCPGYLSDNKGFWKQVGRALKRRKGHVCEDERTLKAGMCKRAPLDASFKLDTLSFSANHRETAEEYCSGSWAGVCNFLMSILQSDDC</sequence>
<feature type="region of interest" description="Disordered" evidence="7">
    <location>
        <begin position="34"/>
        <end position="59"/>
    </location>
</feature>
<evidence type="ECO:0000256" key="3">
    <source>
        <dbReference type="ARBA" id="ARBA00022525"/>
    </source>
</evidence>
<evidence type="ECO:0000256" key="2">
    <source>
        <dbReference type="ARBA" id="ARBA00008326"/>
    </source>
</evidence>
<evidence type="ECO:0000256" key="7">
    <source>
        <dbReference type="SAM" id="MobiDB-lite"/>
    </source>
</evidence>
<organism evidence="9 10">
    <name type="scientific">Cyclopterus lumpus</name>
    <name type="common">Lumpsucker</name>
    <dbReference type="NCBI Taxonomy" id="8103"/>
    <lineage>
        <taxon>Eukaryota</taxon>
        <taxon>Metazoa</taxon>
        <taxon>Chordata</taxon>
        <taxon>Craniata</taxon>
        <taxon>Vertebrata</taxon>
        <taxon>Euteleostomi</taxon>
        <taxon>Actinopterygii</taxon>
        <taxon>Neopterygii</taxon>
        <taxon>Teleostei</taxon>
        <taxon>Neoteleostei</taxon>
        <taxon>Acanthomorphata</taxon>
        <taxon>Eupercaria</taxon>
        <taxon>Perciformes</taxon>
        <taxon>Cottioidei</taxon>
        <taxon>Cottales</taxon>
        <taxon>Cyclopteridae</taxon>
        <taxon>Cyclopterus</taxon>
    </lineage>
</organism>
<dbReference type="Proteomes" id="UP000694565">
    <property type="component" value="Unplaced"/>
</dbReference>
<evidence type="ECO:0000313" key="10">
    <source>
        <dbReference type="Proteomes" id="UP000694565"/>
    </source>
</evidence>
<keyword evidence="5" id="KW-1015">Disulfide bond</keyword>
<dbReference type="PANTHER" id="PTHR15258">
    <property type="entry name" value="FGF BINDING PROTEIN-RELATED"/>
    <property type="match status" value="1"/>
</dbReference>
<dbReference type="GO" id="GO:0005576">
    <property type="term" value="C:extracellular region"/>
    <property type="evidence" value="ECO:0007669"/>
    <property type="project" value="UniProtKB-SubCell"/>
</dbReference>
<keyword evidence="10" id="KW-1185">Reference proteome</keyword>
<dbReference type="Ensembl" id="ENSCLMT00005028334.1">
    <property type="protein sequence ID" value="ENSCLMP00005027157.1"/>
    <property type="gene ID" value="ENSCLMG00005013243.1"/>
</dbReference>
<dbReference type="GO" id="GO:0007267">
    <property type="term" value="P:cell-cell signaling"/>
    <property type="evidence" value="ECO:0007669"/>
    <property type="project" value="TreeGrafter"/>
</dbReference>
<keyword evidence="3" id="KW-0964">Secreted</keyword>
<name>A0A8C2ZGT3_CYCLU</name>
<evidence type="ECO:0000256" key="5">
    <source>
        <dbReference type="ARBA" id="ARBA00023157"/>
    </source>
</evidence>
<proteinExistence type="inferred from homology"/>
<dbReference type="GeneTree" id="ENSGT00940000154372"/>
<comment type="similarity">
    <text evidence="2">Belongs to the fibroblast growth factor-binding protein family.</text>
</comment>
<comment type="subcellular location">
    <subcellularLocation>
        <location evidence="1">Secreted</location>
    </subcellularLocation>
</comment>
<dbReference type="GO" id="GO:0019838">
    <property type="term" value="F:growth factor binding"/>
    <property type="evidence" value="ECO:0007669"/>
    <property type="project" value="UniProtKB-KW"/>
</dbReference>
<evidence type="ECO:0000256" key="6">
    <source>
        <dbReference type="ARBA" id="ARBA00023183"/>
    </source>
</evidence>
<evidence type="ECO:0000256" key="4">
    <source>
        <dbReference type="ARBA" id="ARBA00022729"/>
    </source>
</evidence>